<accession>A0ABM7LPS0</accession>
<dbReference type="Pfam" id="PF01796">
    <property type="entry name" value="OB_ChsH2_C"/>
    <property type="match status" value="1"/>
</dbReference>
<dbReference type="SUPFAM" id="SSF54637">
    <property type="entry name" value="Thioesterase/thiol ester dehydrase-isomerase"/>
    <property type="match status" value="2"/>
</dbReference>
<gene>
    <name evidence="4" type="ORF">Aiant_19020</name>
</gene>
<evidence type="ECO:0000313" key="4">
    <source>
        <dbReference type="EMBL" id="BCJ41245.1"/>
    </source>
</evidence>
<dbReference type="Gene3D" id="6.10.30.10">
    <property type="match status" value="1"/>
</dbReference>
<dbReference type="InterPro" id="IPR052513">
    <property type="entry name" value="Thioester_dehydratase-like"/>
</dbReference>
<dbReference type="InterPro" id="IPR012340">
    <property type="entry name" value="NA-bd_OB-fold"/>
</dbReference>
<dbReference type="PANTHER" id="PTHR34075">
    <property type="entry name" value="BLR3430 PROTEIN"/>
    <property type="match status" value="1"/>
</dbReference>
<dbReference type="SUPFAM" id="SSF50249">
    <property type="entry name" value="Nucleic acid-binding proteins"/>
    <property type="match status" value="1"/>
</dbReference>
<protein>
    <submittedName>
        <fullName evidence="4">Uncharacterized protein</fullName>
    </submittedName>
</protein>
<dbReference type="InterPro" id="IPR002878">
    <property type="entry name" value="ChsH2_C"/>
</dbReference>
<evidence type="ECO:0000313" key="5">
    <source>
        <dbReference type="Proteomes" id="UP000676967"/>
    </source>
</evidence>
<dbReference type="PANTHER" id="PTHR34075:SF5">
    <property type="entry name" value="BLR3430 PROTEIN"/>
    <property type="match status" value="1"/>
</dbReference>
<organism evidence="4 5">
    <name type="scientific">Actinoplanes ianthinogenes</name>
    <dbReference type="NCBI Taxonomy" id="122358"/>
    <lineage>
        <taxon>Bacteria</taxon>
        <taxon>Bacillati</taxon>
        <taxon>Actinomycetota</taxon>
        <taxon>Actinomycetes</taxon>
        <taxon>Micromonosporales</taxon>
        <taxon>Micromonosporaceae</taxon>
        <taxon>Actinoplanes</taxon>
    </lineage>
</organism>
<reference evidence="4 5" key="1">
    <citation type="submission" date="2020-08" db="EMBL/GenBank/DDBJ databases">
        <title>Whole genome shotgun sequence of Actinoplanes ianthinogenes NBRC 13996.</title>
        <authorList>
            <person name="Komaki H."/>
            <person name="Tamura T."/>
        </authorList>
    </citation>
    <scope>NUCLEOTIDE SEQUENCE [LARGE SCALE GENOMIC DNA]</scope>
    <source>
        <strain evidence="4 5">NBRC 13996</strain>
    </source>
</reference>
<dbReference type="Pfam" id="PF12172">
    <property type="entry name" value="zf-ChsH2"/>
    <property type="match status" value="1"/>
</dbReference>
<proteinExistence type="predicted"/>
<feature type="domain" description="ChsH2 C-terminal OB-fold" evidence="1">
    <location>
        <begin position="217"/>
        <end position="276"/>
    </location>
</feature>
<keyword evidence="5" id="KW-1185">Reference proteome</keyword>
<dbReference type="InterPro" id="IPR022002">
    <property type="entry name" value="ChsH2_Znr"/>
</dbReference>
<evidence type="ECO:0000259" key="3">
    <source>
        <dbReference type="Pfam" id="PF13452"/>
    </source>
</evidence>
<name>A0ABM7LPS0_9ACTN</name>
<evidence type="ECO:0000259" key="1">
    <source>
        <dbReference type="Pfam" id="PF01796"/>
    </source>
</evidence>
<sequence length="403" mass="43231">MSETIEAAARRIAEAGLSPARPARDPVNRTAIRDWLAAIGDANPVYERDGVAPPAMVQVWTMRGLRPSTPSPDPLHDMSAALDEAGFTSVVATDCAQTYHRYLRDGETVAVRSRLTSVAGPKRTALGEGWFVTTTSVWEVAGEPVAEMSFRVLKFRPGVADQVRSAPLRPVISPDTSFFWAGVEAGELRIQSCGECGTLRHPPGPACPACGALKPSYVVAAGTGTIHSYVVHHHPPLPGRRSPVTVALVDLDEGVRMVAELRGLRPIIGARVQVGFADGLPVWRPVGVDLPSWELVVTPTVIISTALATRDFQDVHHDRDAAVRRGSRDIFLNILATTGFVQRYVTDWAGPEVTLRGIAIRLGTPCYAYDTLTFSGHARGDEVTVAGRTAAGEHVSGVVRMAS</sequence>
<feature type="domain" description="FAS1-like dehydratase" evidence="3">
    <location>
        <begin position="22"/>
        <end position="148"/>
    </location>
</feature>
<dbReference type="Gene3D" id="3.10.129.10">
    <property type="entry name" value="Hotdog Thioesterase"/>
    <property type="match status" value="2"/>
</dbReference>
<feature type="domain" description="ChsH2 rubredoxin-like zinc ribbon" evidence="2">
    <location>
        <begin position="180"/>
        <end position="212"/>
    </location>
</feature>
<evidence type="ECO:0000259" key="2">
    <source>
        <dbReference type="Pfam" id="PF12172"/>
    </source>
</evidence>
<dbReference type="Pfam" id="PF13452">
    <property type="entry name" value="FAS1_DH_region"/>
    <property type="match status" value="1"/>
</dbReference>
<dbReference type="InterPro" id="IPR029069">
    <property type="entry name" value="HotDog_dom_sf"/>
</dbReference>
<dbReference type="InterPro" id="IPR039569">
    <property type="entry name" value="FAS1-like_DH_region"/>
</dbReference>
<dbReference type="EMBL" id="AP023356">
    <property type="protein sequence ID" value="BCJ41245.1"/>
    <property type="molecule type" value="Genomic_DNA"/>
</dbReference>
<dbReference type="Proteomes" id="UP000676967">
    <property type="component" value="Chromosome"/>
</dbReference>